<dbReference type="InterPro" id="IPR006935">
    <property type="entry name" value="Helicase/UvrB_N"/>
</dbReference>
<evidence type="ECO:0000259" key="1">
    <source>
        <dbReference type="Pfam" id="PF04851"/>
    </source>
</evidence>
<evidence type="ECO:0000313" key="2">
    <source>
        <dbReference type="EMBL" id="GGH76733.1"/>
    </source>
</evidence>
<organism evidence="2 3">
    <name type="scientific">Saccharibacillus endophyticus</name>
    <dbReference type="NCBI Taxonomy" id="2060666"/>
    <lineage>
        <taxon>Bacteria</taxon>
        <taxon>Bacillati</taxon>
        <taxon>Bacillota</taxon>
        <taxon>Bacilli</taxon>
        <taxon>Bacillales</taxon>
        <taxon>Paenibacillaceae</taxon>
        <taxon>Saccharibacillus</taxon>
    </lineage>
</organism>
<dbReference type="RefSeq" id="WP_342355252.1">
    <property type="nucleotide sequence ID" value="NZ_BMDD01000002.1"/>
</dbReference>
<comment type="caution">
    <text evidence="2">The sequence shown here is derived from an EMBL/GenBank/DDBJ whole genome shotgun (WGS) entry which is preliminary data.</text>
</comment>
<accession>A0ABQ1ZRE9</accession>
<gene>
    <name evidence="2" type="ORF">GCM10007362_19420</name>
</gene>
<feature type="domain" description="Helicase/UvrB N-terminal" evidence="1">
    <location>
        <begin position="2"/>
        <end position="52"/>
    </location>
</feature>
<name>A0ABQ1ZRE9_9BACL</name>
<reference evidence="3" key="1">
    <citation type="journal article" date="2019" name="Int. J. Syst. Evol. Microbiol.">
        <title>The Global Catalogue of Microorganisms (GCM) 10K type strain sequencing project: providing services to taxonomists for standard genome sequencing and annotation.</title>
        <authorList>
            <consortium name="The Broad Institute Genomics Platform"/>
            <consortium name="The Broad Institute Genome Sequencing Center for Infectious Disease"/>
            <person name="Wu L."/>
            <person name="Ma J."/>
        </authorList>
    </citation>
    <scope>NUCLEOTIDE SEQUENCE [LARGE SCALE GENOMIC DNA]</scope>
    <source>
        <strain evidence="3">CCM 8702</strain>
    </source>
</reference>
<sequence>MLFVAHREELLQQATYSFRHVLPERSYGLYNGQSKDGQSNCVFASIYTLGMKSIAKPFPQIISI</sequence>
<dbReference type="EMBL" id="BMDD01000002">
    <property type="protein sequence ID" value="GGH76733.1"/>
    <property type="molecule type" value="Genomic_DNA"/>
</dbReference>
<keyword evidence="3" id="KW-1185">Reference proteome</keyword>
<protein>
    <recommendedName>
        <fullName evidence="1">Helicase/UvrB N-terminal domain-containing protein</fullName>
    </recommendedName>
</protein>
<proteinExistence type="predicted"/>
<dbReference type="Pfam" id="PF04851">
    <property type="entry name" value="ResIII"/>
    <property type="match status" value="1"/>
</dbReference>
<evidence type="ECO:0000313" key="3">
    <source>
        <dbReference type="Proteomes" id="UP000605427"/>
    </source>
</evidence>
<dbReference type="Proteomes" id="UP000605427">
    <property type="component" value="Unassembled WGS sequence"/>
</dbReference>